<dbReference type="EMBL" id="BARS01053152">
    <property type="protein sequence ID" value="GAG49158.1"/>
    <property type="molecule type" value="Genomic_DNA"/>
</dbReference>
<dbReference type="Pfam" id="PF02709">
    <property type="entry name" value="Glyco_transf_7C"/>
    <property type="match status" value="1"/>
</dbReference>
<evidence type="ECO:0000259" key="2">
    <source>
        <dbReference type="Pfam" id="PF00535"/>
    </source>
</evidence>
<reference evidence="4" key="1">
    <citation type="journal article" date="2014" name="Front. Microbiol.">
        <title>High frequency of phylogenetically diverse reductive dehalogenase-homologous genes in deep subseafloor sedimentary metagenomes.</title>
        <authorList>
            <person name="Kawai M."/>
            <person name="Futagami T."/>
            <person name="Toyoda A."/>
            <person name="Takaki Y."/>
            <person name="Nishi S."/>
            <person name="Hori S."/>
            <person name="Arai W."/>
            <person name="Tsubouchi T."/>
            <person name="Morono Y."/>
            <person name="Uchiyama I."/>
            <person name="Ito T."/>
            <person name="Fujiyama A."/>
            <person name="Inagaki F."/>
            <person name="Takami H."/>
        </authorList>
    </citation>
    <scope>NUCLEOTIDE SEQUENCE</scope>
    <source>
        <strain evidence="4">Expedition CK06-06</strain>
    </source>
</reference>
<evidence type="ECO:0000256" key="1">
    <source>
        <dbReference type="ARBA" id="ARBA00022679"/>
    </source>
</evidence>
<sequence length="228" mass="26656">KMKRRVIIVVCLRLEEGMTERIRNFQACLAALNDQTVERDRYEVWICEEGTHPVANSCADPLWDQYVFRYSDKPFNRSRALNEGARATEARAKDFICLMDADLLVDWQWVKRMYRWAREYPVGMIPYQNVLYLDHYSTEYAIGARANNYMDLTLLTAERNSPNSVGGVIWIHSALYWHIGGHDEGYLGWGCEDMDFFFKLEAACRPKRLQGVSLLHLNHPKVSKHPNY</sequence>
<dbReference type="InterPro" id="IPR027791">
    <property type="entry name" value="Galactosyl_T_C"/>
</dbReference>
<proteinExistence type="predicted"/>
<organism evidence="4">
    <name type="scientific">marine sediment metagenome</name>
    <dbReference type="NCBI Taxonomy" id="412755"/>
    <lineage>
        <taxon>unclassified sequences</taxon>
        <taxon>metagenomes</taxon>
        <taxon>ecological metagenomes</taxon>
    </lineage>
</organism>
<feature type="non-terminal residue" evidence="4">
    <location>
        <position position="1"/>
    </location>
</feature>
<keyword evidence="1" id="KW-0808">Transferase</keyword>
<name>X0YKS9_9ZZZZ</name>
<evidence type="ECO:0008006" key="5">
    <source>
        <dbReference type="Google" id="ProtNLM"/>
    </source>
</evidence>
<feature type="domain" description="Glycosyltransferase 2-like" evidence="2">
    <location>
        <begin position="24"/>
        <end position="132"/>
    </location>
</feature>
<feature type="non-terminal residue" evidence="4">
    <location>
        <position position="228"/>
    </location>
</feature>
<accession>X0YKS9</accession>
<feature type="domain" description="Galactosyltransferase C-terminal" evidence="3">
    <location>
        <begin position="159"/>
        <end position="203"/>
    </location>
</feature>
<dbReference type="Gene3D" id="3.90.550.10">
    <property type="entry name" value="Spore Coat Polysaccharide Biosynthesis Protein SpsA, Chain A"/>
    <property type="match status" value="1"/>
</dbReference>
<gene>
    <name evidence="4" type="ORF">S01H1_78921</name>
</gene>
<evidence type="ECO:0000259" key="3">
    <source>
        <dbReference type="Pfam" id="PF02709"/>
    </source>
</evidence>
<dbReference type="AlphaFoldDB" id="X0YKS9"/>
<comment type="caution">
    <text evidence="4">The sequence shown here is derived from an EMBL/GenBank/DDBJ whole genome shotgun (WGS) entry which is preliminary data.</text>
</comment>
<evidence type="ECO:0000313" key="4">
    <source>
        <dbReference type="EMBL" id="GAG49158.1"/>
    </source>
</evidence>
<dbReference type="InterPro" id="IPR029044">
    <property type="entry name" value="Nucleotide-diphossugar_trans"/>
</dbReference>
<dbReference type="Pfam" id="PF00535">
    <property type="entry name" value="Glycos_transf_2"/>
    <property type="match status" value="1"/>
</dbReference>
<protein>
    <recommendedName>
        <fullName evidence="5">Glycosyltransferase 2-like domain-containing protein</fullName>
    </recommendedName>
</protein>
<dbReference type="SUPFAM" id="SSF53448">
    <property type="entry name" value="Nucleotide-diphospho-sugar transferases"/>
    <property type="match status" value="1"/>
</dbReference>
<dbReference type="InterPro" id="IPR001173">
    <property type="entry name" value="Glyco_trans_2-like"/>
</dbReference>
<dbReference type="GO" id="GO:0016740">
    <property type="term" value="F:transferase activity"/>
    <property type="evidence" value="ECO:0007669"/>
    <property type="project" value="UniProtKB-KW"/>
</dbReference>